<feature type="domain" description="EamA" evidence="7">
    <location>
        <begin position="19"/>
        <end position="157"/>
    </location>
</feature>
<reference evidence="8 9" key="1">
    <citation type="submission" date="2024-03" db="EMBL/GenBank/DDBJ databases">
        <authorList>
            <person name="Martinez-Hernandez J."/>
        </authorList>
    </citation>
    <scope>NUCLEOTIDE SEQUENCE [LARGE SCALE GENOMIC DNA]</scope>
</reference>
<comment type="similarity">
    <text evidence="2 6">Belongs to the drug/metabolite transporter (DMT) superfamily. Plant drug/metabolite exporter (P-DME) (TC 2.A.7.4) family.</text>
</comment>
<evidence type="ECO:0000259" key="7">
    <source>
        <dbReference type="Pfam" id="PF00892"/>
    </source>
</evidence>
<dbReference type="InterPro" id="IPR030184">
    <property type="entry name" value="WAT1-related"/>
</dbReference>
<feature type="transmembrane region" description="Helical" evidence="6">
    <location>
        <begin position="250"/>
        <end position="270"/>
    </location>
</feature>
<evidence type="ECO:0000256" key="5">
    <source>
        <dbReference type="ARBA" id="ARBA00023136"/>
    </source>
</evidence>
<keyword evidence="4 6" id="KW-1133">Transmembrane helix</keyword>
<feature type="transmembrane region" description="Helical" evidence="6">
    <location>
        <begin position="186"/>
        <end position="206"/>
    </location>
</feature>
<sequence>MEQNIFDLLSTYRKFKPHMLMVLIHLCYTFGYFIIEASFNHGMSPHVFVTYRYFVGGVVIFPFAYFFERNVRPKLTFALFLEIFVLSLMGVCLAVNMCFASMKYTSPTFVAAMLNTIASITFIIAVPLRYEVLDFQHPRGIAKILGTLISLSGVMIMTLYKGPTMRNFYGPLIHIQGKNGAIHKNLLIGSILSISSCVTWSIWYIMQASIMKRYAAPLSLTTWVTLVGAAQSAVFTMIVEHNLSSWRIGLNIHLWSILYGGIVVAGLIIYIQLWCIEKKGPVFVTVFNPLSTILVAILAYFVFGEKLYLGSIIGAVIVIVGLYFLLWGKEGDQEVQTNTKYKWTCSSIVDPECKMQPIASVKKEEVQIQVV</sequence>
<organism evidence="8 9">
    <name type="scientific">Lupinus luteus</name>
    <name type="common">European yellow lupine</name>
    <dbReference type="NCBI Taxonomy" id="3873"/>
    <lineage>
        <taxon>Eukaryota</taxon>
        <taxon>Viridiplantae</taxon>
        <taxon>Streptophyta</taxon>
        <taxon>Embryophyta</taxon>
        <taxon>Tracheophyta</taxon>
        <taxon>Spermatophyta</taxon>
        <taxon>Magnoliopsida</taxon>
        <taxon>eudicotyledons</taxon>
        <taxon>Gunneridae</taxon>
        <taxon>Pentapetalae</taxon>
        <taxon>rosids</taxon>
        <taxon>fabids</taxon>
        <taxon>Fabales</taxon>
        <taxon>Fabaceae</taxon>
        <taxon>Papilionoideae</taxon>
        <taxon>50 kb inversion clade</taxon>
        <taxon>genistoids sensu lato</taxon>
        <taxon>core genistoids</taxon>
        <taxon>Genisteae</taxon>
        <taxon>Lupinus</taxon>
    </lineage>
</organism>
<dbReference type="Proteomes" id="UP001497480">
    <property type="component" value="Unassembled WGS sequence"/>
</dbReference>
<keyword evidence="3 6" id="KW-0812">Transmembrane</keyword>
<comment type="caution">
    <text evidence="8">The sequence shown here is derived from an EMBL/GenBank/DDBJ whole genome shotgun (WGS) entry which is preliminary data.</text>
</comment>
<protein>
    <recommendedName>
        <fullName evidence="6">WAT1-related protein</fullName>
    </recommendedName>
</protein>
<evidence type="ECO:0000256" key="4">
    <source>
        <dbReference type="ARBA" id="ARBA00022989"/>
    </source>
</evidence>
<evidence type="ECO:0000256" key="1">
    <source>
        <dbReference type="ARBA" id="ARBA00004141"/>
    </source>
</evidence>
<feature type="transmembrane region" description="Helical" evidence="6">
    <location>
        <begin position="108"/>
        <end position="128"/>
    </location>
</feature>
<feature type="transmembrane region" description="Helical" evidence="6">
    <location>
        <begin position="307"/>
        <end position="326"/>
    </location>
</feature>
<gene>
    <name evidence="8" type="ORF">LLUT_LOCUS17785</name>
</gene>
<dbReference type="InterPro" id="IPR037185">
    <property type="entry name" value="EmrE-like"/>
</dbReference>
<comment type="subcellular location">
    <subcellularLocation>
        <location evidence="1 6">Membrane</location>
        <topology evidence="1 6">Multi-pass membrane protein</topology>
    </subcellularLocation>
</comment>
<feature type="transmembrane region" description="Helical" evidence="6">
    <location>
        <begin position="140"/>
        <end position="160"/>
    </location>
</feature>
<evidence type="ECO:0000256" key="3">
    <source>
        <dbReference type="ARBA" id="ARBA00022692"/>
    </source>
</evidence>
<dbReference type="InterPro" id="IPR000620">
    <property type="entry name" value="EamA_dom"/>
</dbReference>
<proteinExistence type="inferred from homology"/>
<evidence type="ECO:0000256" key="2">
    <source>
        <dbReference type="ARBA" id="ARBA00007635"/>
    </source>
</evidence>
<dbReference type="EMBL" id="CAXHTB010000012">
    <property type="protein sequence ID" value="CAL0316725.1"/>
    <property type="molecule type" value="Genomic_DNA"/>
</dbReference>
<feature type="transmembrane region" description="Helical" evidence="6">
    <location>
        <begin position="51"/>
        <end position="67"/>
    </location>
</feature>
<dbReference type="SUPFAM" id="SSF103481">
    <property type="entry name" value="Multidrug resistance efflux transporter EmrE"/>
    <property type="match status" value="2"/>
</dbReference>
<feature type="transmembrane region" description="Helical" evidence="6">
    <location>
        <begin position="282"/>
        <end position="301"/>
    </location>
</feature>
<dbReference type="AlphaFoldDB" id="A0AAV1X4Z2"/>
<feature type="transmembrane region" description="Helical" evidence="6">
    <location>
        <begin position="218"/>
        <end position="238"/>
    </location>
</feature>
<dbReference type="Pfam" id="PF00892">
    <property type="entry name" value="EamA"/>
    <property type="match status" value="2"/>
</dbReference>
<keyword evidence="9" id="KW-1185">Reference proteome</keyword>
<dbReference type="GO" id="GO:0016020">
    <property type="term" value="C:membrane"/>
    <property type="evidence" value="ECO:0007669"/>
    <property type="project" value="UniProtKB-SubCell"/>
</dbReference>
<feature type="transmembrane region" description="Helical" evidence="6">
    <location>
        <begin position="79"/>
        <end position="102"/>
    </location>
</feature>
<feature type="transmembrane region" description="Helical" evidence="6">
    <location>
        <begin position="20"/>
        <end position="39"/>
    </location>
</feature>
<dbReference type="GO" id="GO:0022857">
    <property type="term" value="F:transmembrane transporter activity"/>
    <property type="evidence" value="ECO:0007669"/>
    <property type="project" value="InterPro"/>
</dbReference>
<evidence type="ECO:0000256" key="6">
    <source>
        <dbReference type="RuleBase" id="RU363077"/>
    </source>
</evidence>
<evidence type="ECO:0000313" key="8">
    <source>
        <dbReference type="EMBL" id="CAL0316725.1"/>
    </source>
</evidence>
<name>A0AAV1X4Z2_LUPLU</name>
<keyword evidence="5 6" id="KW-0472">Membrane</keyword>
<feature type="domain" description="EamA" evidence="7">
    <location>
        <begin position="188"/>
        <end position="326"/>
    </location>
</feature>
<evidence type="ECO:0000313" key="9">
    <source>
        <dbReference type="Proteomes" id="UP001497480"/>
    </source>
</evidence>
<dbReference type="PANTHER" id="PTHR31218">
    <property type="entry name" value="WAT1-RELATED PROTEIN"/>
    <property type="match status" value="1"/>
</dbReference>
<accession>A0AAV1X4Z2</accession>